<dbReference type="Gene3D" id="3.40.50.10900">
    <property type="entry name" value="PAC-like subunit"/>
    <property type="match status" value="1"/>
</dbReference>
<proteinExistence type="predicted"/>
<sequence length="242" mass="27425">MKGYKANTVKSILFNTKPVLVTGFHGYGAVGYLATRYMVSKLGMELIGFIETPFVVDFTSVEEYGFSKPHEIFAKQLNDIGVIVVLNRVNPERRFISSYVKAFIDIVINFNVDEVFLIGGLDMRFREGVEEFRWLKTKSSRRELNAPYFIRGAYIVGPLASLILALNEYNIPATAIFPYTEPESVDHRAAASAIKILSSILNISIDITELVSYAEKIEEMEKIIQGMYTQQQIEKKESVMHT</sequence>
<dbReference type="Pfam" id="PF09754">
    <property type="entry name" value="PAC2"/>
    <property type="match status" value="1"/>
</dbReference>
<organism evidence="1">
    <name type="scientific">Ignisphaera aggregans</name>
    <dbReference type="NCBI Taxonomy" id="334771"/>
    <lineage>
        <taxon>Archaea</taxon>
        <taxon>Thermoproteota</taxon>
        <taxon>Thermoprotei</taxon>
        <taxon>Desulfurococcales</taxon>
        <taxon>Desulfurococcaceae</taxon>
        <taxon>Ignisphaera</taxon>
    </lineage>
</organism>
<evidence type="ECO:0000313" key="1">
    <source>
        <dbReference type="EMBL" id="HGV66984.1"/>
    </source>
</evidence>
<dbReference type="InterPro" id="IPR019151">
    <property type="entry name" value="Proteasome_assmbl_chaperone_2"/>
</dbReference>
<name>A0A7J3QFT7_9CREN</name>
<accession>A0A7J3QFT7</accession>
<protein>
    <submittedName>
        <fullName evidence="1">Proteasome assembly chaperone family protein</fullName>
    </submittedName>
</protein>
<keyword evidence="1" id="KW-0647">Proteasome</keyword>
<gene>
    <name evidence="1" type="ORF">ENV02_04125</name>
</gene>
<reference evidence="1" key="1">
    <citation type="journal article" date="2020" name="mSystems">
        <title>Genome- and Community-Level Interaction Insights into Carbon Utilization and Element Cycling Functions of Hydrothermarchaeota in Hydrothermal Sediment.</title>
        <authorList>
            <person name="Zhou Z."/>
            <person name="Liu Y."/>
            <person name="Xu W."/>
            <person name="Pan J."/>
            <person name="Luo Z.H."/>
            <person name="Li M."/>
        </authorList>
    </citation>
    <scope>NUCLEOTIDE SEQUENCE [LARGE SCALE GENOMIC DNA]</scope>
    <source>
        <strain evidence="1">SpSt-721</strain>
    </source>
</reference>
<dbReference type="PANTHER" id="PTHR35610:SF3">
    <property type="entry name" value="PROTEASOME ASSEMBLY CHAPERONE FAMILY PROTEIN"/>
    <property type="match status" value="1"/>
</dbReference>
<dbReference type="PANTHER" id="PTHR35610">
    <property type="entry name" value="3-ISOPROPYLMALATE DEHYDRATASE-RELATED"/>
    <property type="match status" value="1"/>
</dbReference>
<dbReference type="InterPro" id="IPR038389">
    <property type="entry name" value="PSMG2_sf"/>
</dbReference>
<dbReference type="AlphaFoldDB" id="A0A7J3QFT7"/>
<dbReference type="SUPFAM" id="SSF159659">
    <property type="entry name" value="Cgl1923-like"/>
    <property type="match status" value="1"/>
</dbReference>
<dbReference type="GO" id="GO:0000502">
    <property type="term" value="C:proteasome complex"/>
    <property type="evidence" value="ECO:0007669"/>
    <property type="project" value="UniProtKB-KW"/>
</dbReference>
<comment type="caution">
    <text evidence="1">The sequence shown here is derived from an EMBL/GenBank/DDBJ whole genome shotgun (WGS) entry which is preliminary data.</text>
</comment>
<dbReference type="EMBL" id="DTET01000214">
    <property type="protein sequence ID" value="HGV66984.1"/>
    <property type="molecule type" value="Genomic_DNA"/>
</dbReference>